<evidence type="ECO:0000313" key="2">
    <source>
        <dbReference type="Proteomes" id="UP000199245"/>
    </source>
</evidence>
<evidence type="ECO:0000313" key="1">
    <source>
        <dbReference type="EMBL" id="SDF12772.1"/>
    </source>
</evidence>
<name>A0A1G7IJ94_9BRAD</name>
<proteinExistence type="predicted"/>
<reference evidence="1 2" key="1">
    <citation type="submission" date="2016-10" db="EMBL/GenBank/DDBJ databases">
        <authorList>
            <person name="de Groot N.N."/>
        </authorList>
    </citation>
    <scope>NUCLEOTIDE SEQUENCE [LARGE SCALE GENOMIC DNA]</scope>
    <source>
        <strain evidence="1 2">R5</strain>
    </source>
</reference>
<dbReference type="AlphaFoldDB" id="A0A1G7IJ94"/>
<accession>A0A1G7IJ94</accession>
<organism evidence="1 2">
    <name type="scientific">Bradyrhizobium brasilense</name>
    <dbReference type="NCBI Taxonomy" id="1419277"/>
    <lineage>
        <taxon>Bacteria</taxon>
        <taxon>Pseudomonadati</taxon>
        <taxon>Pseudomonadota</taxon>
        <taxon>Alphaproteobacteria</taxon>
        <taxon>Hyphomicrobiales</taxon>
        <taxon>Nitrobacteraceae</taxon>
        <taxon>Bradyrhizobium</taxon>
    </lineage>
</organism>
<dbReference type="EMBL" id="FMZW01000045">
    <property type="protein sequence ID" value="SDF12772.1"/>
    <property type="molecule type" value="Genomic_DNA"/>
</dbReference>
<gene>
    <name evidence="1" type="ORF">SAMN05216337_104554</name>
</gene>
<dbReference type="RefSeq" id="WP_092088767.1">
    <property type="nucleotide sequence ID" value="NZ_FMZW01000045.1"/>
</dbReference>
<sequence length="91" mass="10212">MKTTAQRRLPLQASRPAYRSLQGWTLGMLIEHHAVRECEHHGHVLDRADPDARNRAREAAWNQPFPGATPEECQAAIDEVLRGIGETCPDC</sequence>
<dbReference type="Proteomes" id="UP000199245">
    <property type="component" value="Unassembled WGS sequence"/>
</dbReference>
<protein>
    <submittedName>
        <fullName evidence="1">Uncharacterized protein</fullName>
    </submittedName>
</protein>